<keyword evidence="1" id="KW-0472">Membrane</keyword>
<gene>
    <name evidence="2" type="ORF">IDF66_00250</name>
</gene>
<reference evidence="2 3" key="1">
    <citation type="submission" date="2020-09" db="EMBL/GenBank/DDBJ databases">
        <title>Novel species in genus Gordonia.</title>
        <authorList>
            <person name="Zhang G."/>
        </authorList>
    </citation>
    <scope>NUCLEOTIDE SEQUENCE [LARGE SCALE GENOMIC DNA]</scope>
    <source>
        <strain evidence="2 3">ON-33</strain>
    </source>
</reference>
<protein>
    <submittedName>
        <fullName evidence="2">Uncharacterized protein</fullName>
    </submittedName>
</protein>
<dbReference type="RefSeq" id="WP_190265349.1">
    <property type="nucleotide sequence ID" value="NZ_BAABAD010000003.1"/>
</dbReference>
<dbReference type="EMBL" id="JACWMS010000001">
    <property type="protein sequence ID" value="MBD1318000.1"/>
    <property type="molecule type" value="Genomic_DNA"/>
</dbReference>
<comment type="caution">
    <text evidence="2">The sequence shown here is derived from an EMBL/GenBank/DDBJ whole genome shotgun (WGS) entry which is preliminary data.</text>
</comment>
<name>A0ABR7W5Z6_9ACTN</name>
<evidence type="ECO:0000313" key="2">
    <source>
        <dbReference type="EMBL" id="MBD1318000.1"/>
    </source>
</evidence>
<dbReference type="Proteomes" id="UP000602395">
    <property type="component" value="Unassembled WGS sequence"/>
</dbReference>
<sequence length="53" mass="5594">MSSPSRVPDRTYIRRRAVAGGALTVLTVISFYALPILARTVCIHFGLCSGGAA</sequence>
<keyword evidence="3" id="KW-1185">Reference proteome</keyword>
<evidence type="ECO:0000313" key="3">
    <source>
        <dbReference type="Proteomes" id="UP000602395"/>
    </source>
</evidence>
<evidence type="ECO:0000256" key="1">
    <source>
        <dbReference type="SAM" id="Phobius"/>
    </source>
</evidence>
<keyword evidence="1" id="KW-0812">Transmembrane</keyword>
<keyword evidence="1" id="KW-1133">Transmembrane helix</keyword>
<accession>A0ABR7W5Z6</accession>
<feature type="transmembrane region" description="Helical" evidence="1">
    <location>
        <begin position="20"/>
        <end position="38"/>
    </location>
</feature>
<proteinExistence type="predicted"/>
<organism evidence="2 3">
    <name type="scientific">Gordonia hankookensis</name>
    <dbReference type="NCBI Taxonomy" id="589403"/>
    <lineage>
        <taxon>Bacteria</taxon>
        <taxon>Bacillati</taxon>
        <taxon>Actinomycetota</taxon>
        <taxon>Actinomycetes</taxon>
        <taxon>Mycobacteriales</taxon>
        <taxon>Gordoniaceae</taxon>
        <taxon>Gordonia</taxon>
    </lineage>
</organism>